<dbReference type="Proteomes" id="UP001219525">
    <property type="component" value="Unassembled WGS sequence"/>
</dbReference>
<proteinExistence type="predicted"/>
<name>A0AAD6VA94_9AGAR</name>
<dbReference type="AlphaFoldDB" id="A0AAD6VA94"/>
<gene>
    <name evidence="3" type="ORF">GGX14DRAFT_398381</name>
</gene>
<keyword evidence="4" id="KW-1185">Reference proteome</keyword>
<feature type="region of interest" description="Disordered" evidence="1">
    <location>
        <begin position="26"/>
        <end position="83"/>
    </location>
</feature>
<evidence type="ECO:0000313" key="4">
    <source>
        <dbReference type="Proteomes" id="UP001219525"/>
    </source>
</evidence>
<comment type="caution">
    <text evidence="3">The sequence shown here is derived from an EMBL/GenBank/DDBJ whole genome shotgun (WGS) entry which is preliminary data.</text>
</comment>
<feature type="domain" description="KOW" evidence="2">
    <location>
        <begin position="271"/>
        <end position="298"/>
    </location>
</feature>
<evidence type="ECO:0000313" key="3">
    <source>
        <dbReference type="EMBL" id="KAJ7204069.1"/>
    </source>
</evidence>
<accession>A0AAD6VA94</accession>
<feature type="compositionally biased region" description="Basic and acidic residues" evidence="1">
    <location>
        <begin position="26"/>
        <end position="44"/>
    </location>
</feature>
<evidence type="ECO:0000256" key="1">
    <source>
        <dbReference type="SAM" id="MobiDB-lite"/>
    </source>
</evidence>
<dbReference type="SMART" id="SM00739">
    <property type="entry name" value="KOW"/>
    <property type="match status" value="3"/>
</dbReference>
<protein>
    <recommendedName>
        <fullName evidence="2">KOW domain-containing protein</fullName>
    </recommendedName>
</protein>
<sequence>MSTYAHFDANADSSIFATPIPVDHSLRSETLEPAPKRQRLEKSKLSPKKSHKHIEGYFDLNAEDGDEGQSQGICDDEDEEDSETLSDLEFIDDEPVHDEPVYEPEMHLVEKDDHEELQAIAASYSQPRGKDDAATVTGYIDPRLSYLFVQPPDDNRPVMTTAAATAILKQVTGPKWKFKSSMIVPGEWIHLKYPPYSGSLAFVVSSTRVLVARNPETEEAQVDPCMGVEFPHPLESSEFPCVSPTDDELMPFRLSKDRRLRSATFVGSCLALAEGDRIVVVKGEHNGFLGYIIILREVPVNNQCIRYAKVRAAYNGTDVVRKDSGGIFVPISHLRRHALDGPARIRVMDRVRVVSGMMHRGYIGRVTEIENNMLAIQLATGSQINAELRFVARHFQNGDYVQATRGPFKDRKGLIIMVCTGGALELFEGASENEAKVKQNIDRLIRKVQMKVSDLLRIDHEAEENLKALKAMHTGRRFFGMEVQVAWQGPLKGTRGVVVDEHNGVKGIIASVRKEASNQMFDISVKELVHLHTQLPLEQARFLSDAVLKSFRIYSIRQATGICCREGELNGEWLCIPGLANKRVDVRLEGLLSFDHRKMRTTPRIRALEGQSGYLLLNDAITKTTLANEKIQVRAVGGGATAQGIPGPCIRPSRQINRDTSITQVVGRVDIIGPDVTGDTSRIGFYAQTDPVHTHQYGTDAVAVKFERQAAGEPWEWGFFNRVSLCRAQNISIPTVHGEFPATNFD</sequence>
<feature type="compositionally biased region" description="Acidic residues" evidence="1">
    <location>
        <begin position="74"/>
        <end position="83"/>
    </location>
</feature>
<reference evidence="3" key="1">
    <citation type="submission" date="2023-03" db="EMBL/GenBank/DDBJ databases">
        <title>Massive genome expansion in bonnet fungi (Mycena s.s.) driven by repeated elements and novel gene families across ecological guilds.</title>
        <authorList>
            <consortium name="Lawrence Berkeley National Laboratory"/>
            <person name="Harder C.B."/>
            <person name="Miyauchi S."/>
            <person name="Viragh M."/>
            <person name="Kuo A."/>
            <person name="Thoen E."/>
            <person name="Andreopoulos B."/>
            <person name="Lu D."/>
            <person name="Skrede I."/>
            <person name="Drula E."/>
            <person name="Henrissat B."/>
            <person name="Morin E."/>
            <person name="Kohler A."/>
            <person name="Barry K."/>
            <person name="LaButti K."/>
            <person name="Morin E."/>
            <person name="Salamov A."/>
            <person name="Lipzen A."/>
            <person name="Mereny Z."/>
            <person name="Hegedus B."/>
            <person name="Baldrian P."/>
            <person name="Stursova M."/>
            <person name="Weitz H."/>
            <person name="Taylor A."/>
            <person name="Grigoriev I.V."/>
            <person name="Nagy L.G."/>
            <person name="Martin F."/>
            <person name="Kauserud H."/>
        </authorList>
    </citation>
    <scope>NUCLEOTIDE SEQUENCE</scope>
    <source>
        <strain evidence="3">9144</strain>
    </source>
</reference>
<dbReference type="InterPro" id="IPR005824">
    <property type="entry name" value="KOW"/>
</dbReference>
<dbReference type="EMBL" id="JARJCW010000048">
    <property type="protein sequence ID" value="KAJ7204069.1"/>
    <property type="molecule type" value="Genomic_DNA"/>
</dbReference>
<feature type="domain" description="KOW" evidence="2">
    <location>
        <begin position="344"/>
        <end position="372"/>
    </location>
</feature>
<feature type="domain" description="KOW" evidence="2">
    <location>
        <begin position="394"/>
        <end position="421"/>
    </location>
</feature>
<organism evidence="3 4">
    <name type="scientific">Mycena pura</name>
    <dbReference type="NCBI Taxonomy" id="153505"/>
    <lineage>
        <taxon>Eukaryota</taxon>
        <taxon>Fungi</taxon>
        <taxon>Dikarya</taxon>
        <taxon>Basidiomycota</taxon>
        <taxon>Agaricomycotina</taxon>
        <taxon>Agaricomycetes</taxon>
        <taxon>Agaricomycetidae</taxon>
        <taxon>Agaricales</taxon>
        <taxon>Marasmiineae</taxon>
        <taxon>Mycenaceae</taxon>
        <taxon>Mycena</taxon>
    </lineage>
</organism>
<evidence type="ECO:0000259" key="2">
    <source>
        <dbReference type="SMART" id="SM00739"/>
    </source>
</evidence>